<dbReference type="RefSeq" id="WP_015835681.1">
    <property type="nucleotide sequence ID" value="NC_012962.1"/>
</dbReference>
<organism evidence="1 2">
    <name type="scientific">Photorhabdus asymbiotica</name>
    <dbReference type="NCBI Taxonomy" id="291112"/>
    <lineage>
        <taxon>Bacteria</taxon>
        <taxon>Pseudomonadati</taxon>
        <taxon>Pseudomonadota</taxon>
        <taxon>Gammaproteobacteria</taxon>
        <taxon>Enterobacterales</taxon>
        <taxon>Morganellaceae</taxon>
        <taxon>Photorhabdus</taxon>
    </lineage>
</organism>
<protein>
    <submittedName>
        <fullName evidence="1">Uncharacterized protein</fullName>
    </submittedName>
</protein>
<comment type="caution">
    <text evidence="1">The sequence shown here is derived from an EMBL/GenBank/DDBJ whole genome shotgun (WGS) entry which is preliminary data.</text>
</comment>
<reference evidence="1 2" key="1">
    <citation type="submission" date="2018-10" db="EMBL/GenBank/DDBJ databases">
        <title>Genomic Encyclopedia of Archaeal and Bacterial Type Strains, Phase II (KMG-II): from individual species to whole genera.</title>
        <authorList>
            <person name="Goeker M."/>
        </authorList>
    </citation>
    <scope>NUCLEOTIDE SEQUENCE [LARGE SCALE GENOMIC DNA]</scope>
    <source>
        <strain evidence="1 2">DSM 15149</strain>
    </source>
</reference>
<gene>
    <name evidence="1" type="ORF">BDD30_1591</name>
</gene>
<evidence type="ECO:0000313" key="1">
    <source>
        <dbReference type="EMBL" id="RKS59515.1"/>
    </source>
</evidence>
<sequence length="112" mass="12671">MSSMYENFEFITAEILGEYFDSKGVIPHCSLCDNLHFTVPQVGMTGAISCNMSTGPYVNVFKAESIYHKNTDNYYISIICKKCGNVMMIDTSQILEWVKQKYPAIMGKDSNE</sequence>
<accession>A0ABX9SND2</accession>
<keyword evidence="2" id="KW-1185">Reference proteome</keyword>
<dbReference type="Proteomes" id="UP000280955">
    <property type="component" value="Unassembled WGS sequence"/>
</dbReference>
<evidence type="ECO:0000313" key="2">
    <source>
        <dbReference type="Proteomes" id="UP000280955"/>
    </source>
</evidence>
<dbReference type="EMBL" id="RBLJ01000002">
    <property type="protein sequence ID" value="RKS59515.1"/>
    <property type="molecule type" value="Genomic_DNA"/>
</dbReference>
<name>A0ABX9SND2_9GAMM</name>
<proteinExistence type="predicted"/>